<keyword evidence="2" id="KW-0479">Metal-binding</keyword>
<protein>
    <recommendedName>
        <fullName evidence="6">UPF0758 protein C7M51_03402</fullName>
    </recommendedName>
</protein>
<dbReference type="PANTHER" id="PTHR30471:SF3">
    <property type="entry name" value="UPF0758 PROTEIN YEES-RELATED"/>
    <property type="match status" value="1"/>
</dbReference>
<keyword evidence="5" id="KW-0482">Metalloprotease</keyword>
<dbReference type="CDD" id="cd08071">
    <property type="entry name" value="MPN_DUF2466"/>
    <property type="match status" value="1"/>
</dbReference>
<dbReference type="RefSeq" id="WP_160622757.1">
    <property type="nucleotide sequence ID" value="NZ_CP028271.1"/>
</dbReference>
<keyword evidence="4" id="KW-0862">Zinc</keyword>
<feature type="domain" description="MPN" evidence="7">
    <location>
        <begin position="96"/>
        <end position="218"/>
    </location>
</feature>
<dbReference type="InterPro" id="IPR010994">
    <property type="entry name" value="RuvA_2-like"/>
</dbReference>
<evidence type="ECO:0000256" key="1">
    <source>
        <dbReference type="ARBA" id="ARBA00022670"/>
    </source>
</evidence>
<dbReference type="PROSITE" id="PS50249">
    <property type="entry name" value="MPN"/>
    <property type="match status" value="1"/>
</dbReference>
<dbReference type="Pfam" id="PF20582">
    <property type="entry name" value="UPF0758_N"/>
    <property type="match status" value="1"/>
</dbReference>
<organism evidence="8 9">
    <name type="scientific">Mixta intestinalis</name>
    <dbReference type="NCBI Taxonomy" id="1615494"/>
    <lineage>
        <taxon>Bacteria</taxon>
        <taxon>Pseudomonadati</taxon>
        <taxon>Pseudomonadota</taxon>
        <taxon>Gammaproteobacteria</taxon>
        <taxon>Enterobacterales</taxon>
        <taxon>Erwiniaceae</taxon>
        <taxon>Mixta</taxon>
    </lineage>
</organism>
<dbReference type="AlphaFoldDB" id="A0A6P1Q3T8"/>
<dbReference type="InterPro" id="IPR022820">
    <property type="entry name" value="UPF0758_YicR"/>
</dbReference>
<evidence type="ECO:0000256" key="4">
    <source>
        <dbReference type="ARBA" id="ARBA00022833"/>
    </source>
</evidence>
<keyword evidence="9" id="KW-1185">Reference proteome</keyword>
<evidence type="ECO:0000256" key="2">
    <source>
        <dbReference type="ARBA" id="ARBA00022723"/>
    </source>
</evidence>
<dbReference type="NCBIfam" id="TIGR00608">
    <property type="entry name" value="radc"/>
    <property type="match status" value="1"/>
</dbReference>
<dbReference type="Gene3D" id="3.40.140.10">
    <property type="entry name" value="Cytidine Deaminase, domain 2"/>
    <property type="match status" value="1"/>
</dbReference>
<dbReference type="GO" id="GO:0046872">
    <property type="term" value="F:metal ion binding"/>
    <property type="evidence" value="ECO:0007669"/>
    <property type="project" value="UniProtKB-KW"/>
</dbReference>
<evidence type="ECO:0000313" key="8">
    <source>
        <dbReference type="EMBL" id="QHM73061.1"/>
    </source>
</evidence>
<keyword evidence="3" id="KW-0378">Hydrolase</keyword>
<gene>
    <name evidence="8" type="ORF">C7M51_03402</name>
</gene>
<dbReference type="GO" id="GO:0006508">
    <property type="term" value="P:proteolysis"/>
    <property type="evidence" value="ECO:0007669"/>
    <property type="project" value="UniProtKB-KW"/>
</dbReference>
<proteinExistence type="inferred from homology"/>
<dbReference type="PROSITE" id="PS01302">
    <property type="entry name" value="UPF0758"/>
    <property type="match status" value="1"/>
</dbReference>
<evidence type="ECO:0000259" key="7">
    <source>
        <dbReference type="PROSITE" id="PS50249"/>
    </source>
</evidence>
<dbReference type="InterPro" id="IPR046778">
    <property type="entry name" value="UPF0758_N"/>
</dbReference>
<dbReference type="SUPFAM" id="SSF47781">
    <property type="entry name" value="RuvA domain 2-like"/>
    <property type="match status" value="1"/>
</dbReference>
<sequence length="218" mass="24175">MRVLKPREKLEQRGASALSDAELLAIFLRTGTSGKPVMILANELLMAFGSLYLLMSAEKSAFSAIKGVGDAKLAQLHAVAELARRFFDAQLMRENALESPQVTQRYLQSVLAHQEREIFMAIFLDNQHRVLQAQQLFSGTIASVEVHPREIVRAALKLNAAAMILAHNHPSGCAEPSAADRDITRQIKQACQLMDIRVLDHLVIGKGEYVSFAERGWL</sequence>
<name>A0A6P1Q3T8_9GAMM</name>
<dbReference type="Pfam" id="PF04002">
    <property type="entry name" value="RadC"/>
    <property type="match status" value="1"/>
</dbReference>
<dbReference type="InterPro" id="IPR001405">
    <property type="entry name" value="UPF0758"/>
</dbReference>
<evidence type="ECO:0000256" key="6">
    <source>
        <dbReference type="HAMAP-Rule" id="MF_00018"/>
    </source>
</evidence>
<evidence type="ECO:0000313" key="9">
    <source>
        <dbReference type="Proteomes" id="UP000464053"/>
    </source>
</evidence>
<dbReference type="HAMAP" id="MF_00018">
    <property type="entry name" value="UPF0758_YicR"/>
    <property type="match status" value="1"/>
</dbReference>
<reference evidence="8 9" key="1">
    <citation type="submission" date="2018-03" db="EMBL/GenBank/DDBJ databases">
        <title>Pantoea intestinalis SRCM103226 isolated form the mealworm.</title>
        <authorList>
            <person name="Jeong D.-Y."/>
            <person name="Kim J.W."/>
        </authorList>
    </citation>
    <scope>NUCLEOTIDE SEQUENCE [LARGE SCALE GENOMIC DNA]</scope>
    <source>
        <strain evidence="8 9">SRCM103226</strain>
    </source>
</reference>
<dbReference type="InterPro" id="IPR037518">
    <property type="entry name" value="MPN"/>
</dbReference>
<dbReference type="KEGG" id="mint:C7M51_03402"/>
<dbReference type="EMBL" id="CP028271">
    <property type="protein sequence ID" value="QHM73061.1"/>
    <property type="molecule type" value="Genomic_DNA"/>
</dbReference>
<dbReference type="PANTHER" id="PTHR30471">
    <property type="entry name" value="DNA REPAIR PROTEIN RADC"/>
    <property type="match status" value="1"/>
</dbReference>
<comment type="similarity">
    <text evidence="6">Belongs to the UPF0758 family. YicR subfamily.</text>
</comment>
<keyword evidence="1" id="KW-0645">Protease</keyword>
<dbReference type="Proteomes" id="UP000464053">
    <property type="component" value="Chromosome"/>
</dbReference>
<accession>A0A6P1Q3T8</accession>
<dbReference type="GO" id="GO:0008237">
    <property type="term" value="F:metallopeptidase activity"/>
    <property type="evidence" value="ECO:0007669"/>
    <property type="project" value="UniProtKB-KW"/>
</dbReference>
<evidence type="ECO:0000256" key="5">
    <source>
        <dbReference type="ARBA" id="ARBA00023049"/>
    </source>
</evidence>
<dbReference type="InterPro" id="IPR025657">
    <property type="entry name" value="RadC_JAB"/>
</dbReference>
<evidence type="ECO:0000256" key="3">
    <source>
        <dbReference type="ARBA" id="ARBA00022801"/>
    </source>
</evidence>
<dbReference type="OrthoDB" id="9804482at2"/>
<dbReference type="InterPro" id="IPR020891">
    <property type="entry name" value="UPF0758_CS"/>
</dbReference>
<dbReference type="NCBIfam" id="NF000642">
    <property type="entry name" value="PRK00024.1"/>
    <property type="match status" value="1"/>
</dbReference>